<dbReference type="Pfam" id="PF22784">
    <property type="entry name" value="PTP-SAK"/>
    <property type="match status" value="1"/>
</dbReference>
<evidence type="ECO:0000256" key="2">
    <source>
        <dbReference type="ARBA" id="ARBA00022801"/>
    </source>
</evidence>
<evidence type="ECO:0000313" key="6">
    <source>
        <dbReference type="EMBL" id="KJA27816.1"/>
    </source>
</evidence>
<keyword evidence="2" id="KW-0378">Hydrolase</keyword>
<evidence type="ECO:0000259" key="4">
    <source>
        <dbReference type="PROSITE" id="PS50056"/>
    </source>
</evidence>
<dbReference type="GO" id="GO:0046856">
    <property type="term" value="P:phosphatidylinositol dephosphorylation"/>
    <property type="evidence" value="ECO:0007669"/>
    <property type="project" value="TreeGrafter"/>
</dbReference>
<evidence type="ECO:0000256" key="3">
    <source>
        <dbReference type="SAM" id="MobiDB-lite"/>
    </source>
</evidence>
<name>A0A0D2PH34_HYPSF</name>
<dbReference type="PROSITE" id="PS50056">
    <property type="entry name" value="TYR_PHOSPHATASE_2"/>
    <property type="match status" value="1"/>
</dbReference>
<dbReference type="GO" id="GO:0005829">
    <property type="term" value="C:cytosol"/>
    <property type="evidence" value="ECO:0007669"/>
    <property type="project" value="TreeGrafter"/>
</dbReference>
<sequence length="660" mass="72526">MTDYIRRLVSGDKSRFRDSKLNVELDLVYVTDQVIIMGYPASGVEGLYRNRREDAIRFLENRHGKNYWVFNFCPIKENAYTADVFEGRVSRYPFPDHHAPPLAVMPLVAREMHAWLAGGPERVAVLHCKAGKGRSGTMACTYLLSCEDAAVPPQLERSHTAKTWAQHRMHSAVSALPVADVQTPPLKTSPRLPAEEHAPRSDTDGILDGDSGGSPPPPPTPNPEKSFTDALKGVLDLHTAQRMKPPVEDHKGKQGVSIPSQRRFLWYWALLLAHEAPTHLWKAAAPRPKVRLTKLTLRMREQSALRLGIVRVANKLIERTSLAKGPNVGQDGSSSQVWASLARYDDRLVNLLEEWEVYTRSTDDQMGVRRPGSERLARGQSTEEVLSEIFSNDKWDKGKMVRSFARLGVSKDGKETIVDSEGDKIDIWTLRPMSDKRWEGLKDDLHKTLVDNKHEHQEILQAIAQNADASGISHSEANSINEIAPSLNTENTAHTVPDINIEEGIILDAGREVRVKLYIGQVFIGWFWFIPTFHMPQPPPATAPPASATASTAKTTFTLTRKDLDFPLGLGSAIVDVDIETEWVVPPHDATASATTPLEPPPVHHRSGVPDIGAELEPAPTGAVSALLQVVAGGGGSESSAEPGSAVLRQAIEAGQGAKE</sequence>
<dbReference type="GO" id="GO:0051896">
    <property type="term" value="P:regulation of phosphatidylinositol 3-kinase/protein kinase B signal transduction"/>
    <property type="evidence" value="ECO:0007669"/>
    <property type="project" value="TreeGrafter"/>
</dbReference>
<feature type="compositionally biased region" description="Basic and acidic residues" evidence="3">
    <location>
        <begin position="193"/>
        <end position="203"/>
    </location>
</feature>
<dbReference type="PANTHER" id="PTHR12305">
    <property type="entry name" value="PHOSPHATASE WITH HOMOLOGY TO TENSIN"/>
    <property type="match status" value="1"/>
</dbReference>
<dbReference type="OMA" id="NFCPVKE"/>
<dbReference type="GO" id="GO:0016314">
    <property type="term" value="F:phosphatidylinositol-3,4,5-trisphosphate 3-phosphatase activity"/>
    <property type="evidence" value="ECO:0007669"/>
    <property type="project" value="UniProtKB-EC"/>
</dbReference>
<reference evidence="7" key="1">
    <citation type="submission" date="2014-04" db="EMBL/GenBank/DDBJ databases">
        <title>Evolutionary Origins and Diversification of the Mycorrhizal Mutualists.</title>
        <authorList>
            <consortium name="DOE Joint Genome Institute"/>
            <consortium name="Mycorrhizal Genomics Consortium"/>
            <person name="Kohler A."/>
            <person name="Kuo A."/>
            <person name="Nagy L.G."/>
            <person name="Floudas D."/>
            <person name="Copeland A."/>
            <person name="Barry K.W."/>
            <person name="Cichocki N."/>
            <person name="Veneault-Fourrey C."/>
            <person name="LaButti K."/>
            <person name="Lindquist E.A."/>
            <person name="Lipzen A."/>
            <person name="Lundell T."/>
            <person name="Morin E."/>
            <person name="Murat C."/>
            <person name="Riley R."/>
            <person name="Ohm R."/>
            <person name="Sun H."/>
            <person name="Tunlid A."/>
            <person name="Henrissat B."/>
            <person name="Grigoriev I.V."/>
            <person name="Hibbett D.S."/>
            <person name="Martin F."/>
        </authorList>
    </citation>
    <scope>NUCLEOTIDE SEQUENCE [LARGE SCALE GENOMIC DNA]</scope>
    <source>
        <strain evidence="7">FD-334 SS-4</strain>
    </source>
</reference>
<gene>
    <name evidence="6" type="ORF">HYPSUDRAFT_157142</name>
</gene>
<dbReference type="InterPro" id="IPR016130">
    <property type="entry name" value="Tyr_Pase_AS"/>
</dbReference>
<feature type="region of interest" description="Disordered" evidence="3">
    <location>
        <begin position="175"/>
        <end position="228"/>
    </location>
</feature>
<feature type="domain" description="Tyrosine specific protein phosphatases" evidence="4">
    <location>
        <begin position="102"/>
        <end position="147"/>
    </location>
</feature>
<dbReference type="GO" id="GO:0048870">
    <property type="term" value="P:cell motility"/>
    <property type="evidence" value="ECO:0007669"/>
    <property type="project" value="TreeGrafter"/>
</dbReference>
<dbReference type="InterPro" id="IPR029023">
    <property type="entry name" value="Tensin_phosphatase"/>
</dbReference>
<evidence type="ECO:0000256" key="1">
    <source>
        <dbReference type="ARBA" id="ARBA00013015"/>
    </source>
</evidence>
<feature type="domain" description="Phosphatase tensin-type" evidence="5">
    <location>
        <begin position="16"/>
        <end position="275"/>
    </location>
</feature>
<dbReference type="InterPro" id="IPR057023">
    <property type="entry name" value="PTP-SAK"/>
</dbReference>
<dbReference type="PANTHER" id="PTHR12305:SF81">
    <property type="entry name" value="PHOSPHATIDYLINOSITOL 3,4,5-TRISPHOSPHATE 3-PHOSPHATASE AND DUAL-SPECIFICITY PROTEIN PHOSPHATASE PTEN"/>
    <property type="match status" value="1"/>
</dbReference>
<dbReference type="GO" id="GO:0005886">
    <property type="term" value="C:plasma membrane"/>
    <property type="evidence" value="ECO:0007669"/>
    <property type="project" value="TreeGrafter"/>
</dbReference>
<dbReference type="Proteomes" id="UP000054270">
    <property type="component" value="Unassembled WGS sequence"/>
</dbReference>
<proteinExistence type="predicted"/>
<dbReference type="OrthoDB" id="5632at2759"/>
<dbReference type="InterPro" id="IPR051281">
    <property type="entry name" value="Dual-spec_lipid-protein_phosph"/>
</dbReference>
<dbReference type="GO" id="GO:0043491">
    <property type="term" value="P:phosphatidylinositol 3-kinase/protein kinase B signal transduction"/>
    <property type="evidence" value="ECO:0007669"/>
    <property type="project" value="TreeGrafter"/>
</dbReference>
<dbReference type="AlphaFoldDB" id="A0A0D2PH34"/>
<dbReference type="PROSITE" id="PS00383">
    <property type="entry name" value="TYR_PHOSPHATASE_1"/>
    <property type="match status" value="1"/>
</dbReference>
<dbReference type="GO" id="GO:0005634">
    <property type="term" value="C:nucleus"/>
    <property type="evidence" value="ECO:0007669"/>
    <property type="project" value="TreeGrafter"/>
</dbReference>
<dbReference type="EC" id="3.1.3.67" evidence="1"/>
<feature type="region of interest" description="Disordered" evidence="3">
    <location>
        <begin position="590"/>
        <end position="617"/>
    </location>
</feature>
<evidence type="ECO:0000313" key="7">
    <source>
        <dbReference type="Proteomes" id="UP000054270"/>
    </source>
</evidence>
<keyword evidence="7" id="KW-1185">Reference proteome</keyword>
<dbReference type="Gene3D" id="3.90.190.10">
    <property type="entry name" value="Protein tyrosine phosphatase superfamily"/>
    <property type="match status" value="1"/>
</dbReference>
<organism evidence="6 7">
    <name type="scientific">Hypholoma sublateritium (strain FD-334 SS-4)</name>
    <dbReference type="NCBI Taxonomy" id="945553"/>
    <lineage>
        <taxon>Eukaryota</taxon>
        <taxon>Fungi</taxon>
        <taxon>Dikarya</taxon>
        <taxon>Basidiomycota</taxon>
        <taxon>Agaricomycotina</taxon>
        <taxon>Agaricomycetes</taxon>
        <taxon>Agaricomycetidae</taxon>
        <taxon>Agaricales</taxon>
        <taxon>Agaricineae</taxon>
        <taxon>Strophariaceae</taxon>
        <taxon>Hypholoma</taxon>
    </lineage>
</organism>
<dbReference type="GO" id="GO:0004725">
    <property type="term" value="F:protein tyrosine phosphatase activity"/>
    <property type="evidence" value="ECO:0007669"/>
    <property type="project" value="TreeGrafter"/>
</dbReference>
<protein>
    <recommendedName>
        <fullName evidence="1">phosphatidylinositol-3,4,5-trisphosphate 3-phosphatase</fullName>
        <ecNumber evidence="1">3.1.3.67</ecNumber>
    </recommendedName>
</protein>
<dbReference type="InterPro" id="IPR000387">
    <property type="entry name" value="Tyr_Pase_dom"/>
</dbReference>
<accession>A0A0D2PH34</accession>
<dbReference type="STRING" id="945553.A0A0D2PH34"/>
<dbReference type="EMBL" id="KN817523">
    <property type="protein sequence ID" value="KJA27816.1"/>
    <property type="molecule type" value="Genomic_DNA"/>
</dbReference>
<dbReference type="InterPro" id="IPR029021">
    <property type="entry name" value="Prot-tyrosine_phosphatase-like"/>
</dbReference>
<evidence type="ECO:0000259" key="5">
    <source>
        <dbReference type="PROSITE" id="PS51181"/>
    </source>
</evidence>
<dbReference type="SUPFAM" id="SSF52799">
    <property type="entry name" value="(Phosphotyrosine protein) phosphatases II"/>
    <property type="match status" value="1"/>
</dbReference>
<dbReference type="GO" id="GO:0042995">
    <property type="term" value="C:cell projection"/>
    <property type="evidence" value="ECO:0007669"/>
    <property type="project" value="TreeGrafter"/>
</dbReference>
<dbReference type="PROSITE" id="PS51181">
    <property type="entry name" value="PPASE_TENSIN"/>
    <property type="match status" value="1"/>
</dbReference>